<keyword evidence="2" id="KW-0812">Transmembrane</keyword>
<dbReference type="Pfam" id="PF13464">
    <property type="entry name" value="RodZ_C"/>
    <property type="match status" value="1"/>
</dbReference>
<feature type="transmembrane region" description="Helical" evidence="2">
    <location>
        <begin position="113"/>
        <end position="134"/>
    </location>
</feature>
<dbReference type="Gene3D" id="1.10.260.40">
    <property type="entry name" value="lambda repressor-like DNA-binding domains"/>
    <property type="match status" value="1"/>
</dbReference>
<proteinExistence type="predicted"/>
<reference evidence="4" key="1">
    <citation type="journal article" date="2020" name="mSystems">
        <title>Genome- and Community-Level Interaction Insights into Carbon Utilization and Element Cycling Functions of Hydrothermarchaeota in Hydrothermal Sediment.</title>
        <authorList>
            <person name="Zhou Z."/>
            <person name="Liu Y."/>
            <person name="Xu W."/>
            <person name="Pan J."/>
            <person name="Luo Z.H."/>
            <person name="Li M."/>
        </authorList>
    </citation>
    <scope>NUCLEOTIDE SEQUENCE [LARGE SCALE GENOMIC DNA]</scope>
    <source>
        <strain evidence="4">HyVt-443</strain>
    </source>
</reference>
<name>A0A831RPT4_9GAMM</name>
<gene>
    <name evidence="4" type="ORF">ENI96_10935</name>
</gene>
<feature type="region of interest" description="Disordered" evidence="1">
    <location>
        <begin position="145"/>
        <end position="248"/>
    </location>
</feature>
<evidence type="ECO:0000256" key="1">
    <source>
        <dbReference type="SAM" id="MobiDB-lite"/>
    </source>
</evidence>
<feature type="compositionally biased region" description="Low complexity" evidence="1">
    <location>
        <begin position="175"/>
        <end position="190"/>
    </location>
</feature>
<dbReference type="AlphaFoldDB" id="A0A831RPT4"/>
<evidence type="ECO:0000259" key="3">
    <source>
        <dbReference type="SMART" id="SM00530"/>
    </source>
</evidence>
<dbReference type="PANTHER" id="PTHR34475:SF1">
    <property type="entry name" value="CYTOSKELETON PROTEIN RODZ"/>
    <property type="match status" value="1"/>
</dbReference>
<feature type="compositionally biased region" description="Low complexity" evidence="1">
    <location>
        <begin position="200"/>
        <end position="211"/>
    </location>
</feature>
<dbReference type="Proteomes" id="UP000886251">
    <property type="component" value="Unassembled WGS sequence"/>
</dbReference>
<dbReference type="InterPro" id="IPR010982">
    <property type="entry name" value="Lambda_DNA-bd_dom_sf"/>
</dbReference>
<sequence length="336" mass="35700">MSAAANEEVDERSAVEGPGRRLRALREAQELDLARVATLLHLSVDKLEALEADDYERLPGSVFTQGYIRNYARLLGVPVEPLLKAYRQVGADQAPPPTLKVSQIQHEVRSSHLLVRLMTWIIVLGLIALVVVWWRGYLQWPPGVDRSGSRLEQPASAVPPAEEGMSEPAAGGIGPEVPEMEPGGEAVLSLPPSPEEEAPEGATGEAAVTAPVQESAPPAAPGEAPDRATAAAVEPTPEPAPAEPPPVAIPADRVVVRFNGTSWTQIRDADGRSLLMGEMKAGSERVLEGRPPYQMVLGNAGVVEVTVGGRRFDITPFIRGNVARFSLDPARVGSGG</sequence>
<keyword evidence="2" id="KW-0472">Membrane</keyword>
<dbReference type="GO" id="GO:0003677">
    <property type="term" value="F:DNA binding"/>
    <property type="evidence" value="ECO:0007669"/>
    <property type="project" value="InterPro"/>
</dbReference>
<accession>A0A831RPT4</accession>
<dbReference type="InterPro" id="IPR025194">
    <property type="entry name" value="RodZ-like_C"/>
</dbReference>
<dbReference type="InterPro" id="IPR001387">
    <property type="entry name" value="Cro/C1-type_HTH"/>
</dbReference>
<protein>
    <submittedName>
        <fullName evidence="4">Helix-turn-helix domain-containing protein</fullName>
    </submittedName>
</protein>
<dbReference type="EMBL" id="DRKP01000129">
    <property type="protein sequence ID" value="HEB96930.1"/>
    <property type="molecule type" value="Genomic_DNA"/>
</dbReference>
<feature type="domain" description="HTH cro/C1-type" evidence="3">
    <location>
        <begin position="21"/>
        <end position="82"/>
    </location>
</feature>
<evidence type="ECO:0000313" key="4">
    <source>
        <dbReference type="EMBL" id="HEB96930.1"/>
    </source>
</evidence>
<evidence type="ECO:0000256" key="2">
    <source>
        <dbReference type="SAM" id="Phobius"/>
    </source>
</evidence>
<feature type="compositionally biased region" description="Pro residues" evidence="1">
    <location>
        <begin position="236"/>
        <end position="248"/>
    </location>
</feature>
<organism evidence="4">
    <name type="scientific">Sedimenticola thiotaurini</name>
    <dbReference type="NCBI Taxonomy" id="1543721"/>
    <lineage>
        <taxon>Bacteria</taxon>
        <taxon>Pseudomonadati</taxon>
        <taxon>Pseudomonadota</taxon>
        <taxon>Gammaproteobacteria</taxon>
        <taxon>Chromatiales</taxon>
        <taxon>Sedimenticolaceae</taxon>
        <taxon>Sedimenticola</taxon>
    </lineage>
</organism>
<comment type="caution">
    <text evidence="4">The sequence shown here is derived from an EMBL/GenBank/DDBJ whole genome shotgun (WGS) entry which is preliminary data.</text>
</comment>
<dbReference type="PANTHER" id="PTHR34475">
    <property type="match status" value="1"/>
</dbReference>
<dbReference type="Pfam" id="PF13413">
    <property type="entry name" value="HTH_25"/>
    <property type="match status" value="1"/>
</dbReference>
<dbReference type="SMART" id="SM00530">
    <property type="entry name" value="HTH_XRE"/>
    <property type="match status" value="1"/>
</dbReference>
<dbReference type="CDD" id="cd00093">
    <property type="entry name" value="HTH_XRE"/>
    <property type="match status" value="1"/>
</dbReference>
<dbReference type="InterPro" id="IPR050400">
    <property type="entry name" value="Bact_Cytoskel_RodZ"/>
</dbReference>
<keyword evidence="2" id="KW-1133">Transmembrane helix</keyword>